<dbReference type="PROSITE" id="PS50850">
    <property type="entry name" value="MFS"/>
    <property type="match status" value="1"/>
</dbReference>
<sequence length="280" mass="30233">MAPQMIIPFAAYLSSGLNQGQVLGNVMSGLLTSILLSRSLSGLIASVFPWQTVYLVAATMIVILLIVLHFRLPRDPRGHQQLNYFKVLRSLPHLLFSQKYLQGSAINGFALFGISNVLWATLAFYLQAEYHLGTGIAGLMGLLGITGILFAPIIGKLVDTRSPRLTIGLGIFFSAVAFLIFWLAGQWLVGLIIGIILLDLGTQFGQVSNQAIVQSLSCHSGNRNNSVIMFAYFMGGACGTWLATSAWTAFGWAGVCLVAVGFLLVAVLGHLLRPEPTKLH</sequence>
<evidence type="ECO:0000256" key="1">
    <source>
        <dbReference type="ARBA" id="ARBA00004651"/>
    </source>
</evidence>
<dbReference type="InterPro" id="IPR020846">
    <property type="entry name" value="MFS_dom"/>
</dbReference>
<keyword evidence="2" id="KW-0813">Transport</keyword>
<keyword evidence="4 6" id="KW-1133">Transmembrane helix</keyword>
<dbReference type="SUPFAM" id="SSF103473">
    <property type="entry name" value="MFS general substrate transporter"/>
    <property type="match status" value="1"/>
</dbReference>
<dbReference type="GO" id="GO:0005886">
    <property type="term" value="C:plasma membrane"/>
    <property type="evidence" value="ECO:0007669"/>
    <property type="project" value="UniProtKB-SubCell"/>
</dbReference>
<dbReference type="PATRIC" id="fig|1423735.3.peg.266"/>
<feature type="transmembrane region" description="Helical" evidence="6">
    <location>
        <begin position="48"/>
        <end position="70"/>
    </location>
</feature>
<evidence type="ECO:0000256" key="2">
    <source>
        <dbReference type="ARBA" id="ARBA00022448"/>
    </source>
</evidence>
<comment type="caution">
    <text evidence="8">The sequence shown here is derived from an EMBL/GenBank/DDBJ whole genome shotgun (WGS) entry which is preliminary data.</text>
</comment>
<evidence type="ECO:0000313" key="8">
    <source>
        <dbReference type="EMBL" id="KRM08881.1"/>
    </source>
</evidence>
<feature type="transmembrane region" description="Helical" evidence="6">
    <location>
        <begin position="226"/>
        <end position="243"/>
    </location>
</feature>
<dbReference type="GO" id="GO:0022857">
    <property type="term" value="F:transmembrane transporter activity"/>
    <property type="evidence" value="ECO:0007669"/>
    <property type="project" value="InterPro"/>
</dbReference>
<proteinExistence type="predicted"/>
<evidence type="ECO:0000256" key="6">
    <source>
        <dbReference type="SAM" id="Phobius"/>
    </source>
</evidence>
<dbReference type="InterPro" id="IPR011701">
    <property type="entry name" value="MFS"/>
</dbReference>
<evidence type="ECO:0000256" key="3">
    <source>
        <dbReference type="ARBA" id="ARBA00022692"/>
    </source>
</evidence>
<reference evidence="8 9" key="1">
    <citation type="journal article" date="2015" name="Genome Announc.">
        <title>Expanding the biotechnology potential of lactobacilli through comparative genomics of 213 strains and associated genera.</title>
        <authorList>
            <person name="Sun Z."/>
            <person name="Harris H.M."/>
            <person name="McCann A."/>
            <person name="Guo C."/>
            <person name="Argimon S."/>
            <person name="Zhang W."/>
            <person name="Yang X."/>
            <person name="Jeffery I.B."/>
            <person name="Cooney J.C."/>
            <person name="Kagawa T.F."/>
            <person name="Liu W."/>
            <person name="Song Y."/>
            <person name="Salvetti E."/>
            <person name="Wrobel A."/>
            <person name="Rasinkangas P."/>
            <person name="Parkhill J."/>
            <person name="Rea M.C."/>
            <person name="O'Sullivan O."/>
            <person name="Ritari J."/>
            <person name="Douillard F.P."/>
            <person name="Paul Ross R."/>
            <person name="Yang R."/>
            <person name="Briner A.E."/>
            <person name="Felis G.E."/>
            <person name="de Vos W.M."/>
            <person name="Barrangou R."/>
            <person name="Klaenhammer T.R."/>
            <person name="Caufield P.W."/>
            <person name="Cui Y."/>
            <person name="Zhang H."/>
            <person name="O'Toole P.W."/>
        </authorList>
    </citation>
    <scope>NUCLEOTIDE SEQUENCE [LARGE SCALE GENOMIC DNA]</scope>
    <source>
        <strain evidence="8 9">DSM 17758</strain>
    </source>
</reference>
<feature type="transmembrane region" description="Helical" evidence="6">
    <location>
        <begin position="249"/>
        <end position="272"/>
    </location>
</feature>
<keyword evidence="9" id="KW-1185">Reference proteome</keyword>
<dbReference type="AlphaFoldDB" id="A0A0R1VSZ2"/>
<gene>
    <name evidence="8" type="ORF">FC15_GL000260</name>
</gene>
<evidence type="ECO:0000256" key="4">
    <source>
        <dbReference type="ARBA" id="ARBA00022989"/>
    </source>
</evidence>
<accession>A0A0R1VSZ2</accession>
<protein>
    <submittedName>
        <fullName evidence="8">Major facilitator superfamily permease</fullName>
    </submittedName>
</protein>
<dbReference type="Proteomes" id="UP000051315">
    <property type="component" value="Unassembled WGS sequence"/>
</dbReference>
<dbReference type="Pfam" id="PF07690">
    <property type="entry name" value="MFS_1"/>
    <property type="match status" value="1"/>
</dbReference>
<dbReference type="STRING" id="1423735.FC15_GL000260"/>
<dbReference type="PANTHER" id="PTHR42910:SF1">
    <property type="entry name" value="MAJOR FACILITATOR SUPERFAMILY (MFS) PROFILE DOMAIN-CONTAINING PROTEIN"/>
    <property type="match status" value="1"/>
</dbReference>
<comment type="subcellular location">
    <subcellularLocation>
        <location evidence="1">Cell membrane</location>
        <topology evidence="1">Multi-pass membrane protein</topology>
    </subcellularLocation>
</comment>
<dbReference type="PANTHER" id="PTHR42910">
    <property type="entry name" value="TRANSPORTER SCO4007-RELATED"/>
    <property type="match status" value="1"/>
</dbReference>
<feature type="transmembrane region" description="Helical" evidence="6">
    <location>
        <begin position="105"/>
        <end position="126"/>
    </location>
</feature>
<feature type="transmembrane region" description="Helical" evidence="6">
    <location>
        <begin position="165"/>
        <end position="182"/>
    </location>
</feature>
<keyword evidence="3 6" id="KW-0812">Transmembrane</keyword>
<evidence type="ECO:0000313" key="9">
    <source>
        <dbReference type="Proteomes" id="UP000051315"/>
    </source>
</evidence>
<dbReference type="Gene3D" id="1.20.1250.20">
    <property type="entry name" value="MFS general substrate transporter like domains"/>
    <property type="match status" value="1"/>
</dbReference>
<keyword evidence="5 6" id="KW-0472">Membrane</keyword>
<feature type="domain" description="Major facilitator superfamily (MFS) profile" evidence="7">
    <location>
        <begin position="1"/>
        <end position="278"/>
    </location>
</feature>
<dbReference type="InterPro" id="IPR036259">
    <property type="entry name" value="MFS_trans_sf"/>
</dbReference>
<feature type="transmembrane region" description="Helical" evidence="6">
    <location>
        <begin position="188"/>
        <end position="205"/>
    </location>
</feature>
<evidence type="ECO:0000256" key="5">
    <source>
        <dbReference type="ARBA" id="ARBA00023136"/>
    </source>
</evidence>
<organism evidence="8 9">
    <name type="scientific">Lapidilactobacillus concavus DSM 17758</name>
    <dbReference type="NCBI Taxonomy" id="1423735"/>
    <lineage>
        <taxon>Bacteria</taxon>
        <taxon>Bacillati</taxon>
        <taxon>Bacillota</taxon>
        <taxon>Bacilli</taxon>
        <taxon>Lactobacillales</taxon>
        <taxon>Lactobacillaceae</taxon>
        <taxon>Lapidilactobacillus</taxon>
    </lineage>
</organism>
<feature type="transmembrane region" description="Helical" evidence="6">
    <location>
        <begin position="132"/>
        <end position="153"/>
    </location>
</feature>
<evidence type="ECO:0000259" key="7">
    <source>
        <dbReference type="PROSITE" id="PS50850"/>
    </source>
</evidence>
<dbReference type="EMBL" id="AZFX01000072">
    <property type="protein sequence ID" value="KRM08881.1"/>
    <property type="molecule type" value="Genomic_DNA"/>
</dbReference>
<name>A0A0R1VSZ2_9LACO</name>